<feature type="transmembrane region" description="Helical" evidence="11">
    <location>
        <begin position="91"/>
        <end position="115"/>
    </location>
</feature>
<gene>
    <name evidence="13" type="ORF">UY77_C0033G0001</name>
</gene>
<keyword evidence="6" id="KW-0378">Hydrolase</keyword>
<dbReference type="PANTHER" id="PTHR42837:SF2">
    <property type="entry name" value="MEMBRANE METALLOPROTEASE ARASP2, CHLOROPLASTIC-RELATED"/>
    <property type="match status" value="1"/>
</dbReference>
<dbReference type="PANTHER" id="PTHR42837">
    <property type="entry name" value="REGULATOR OF SIGMA-E PROTEASE RSEP"/>
    <property type="match status" value="1"/>
</dbReference>
<dbReference type="InterPro" id="IPR008915">
    <property type="entry name" value="Peptidase_M50"/>
</dbReference>
<dbReference type="CDD" id="cd06163">
    <property type="entry name" value="S2P-M50_PDZ_RseP-like"/>
    <property type="match status" value="1"/>
</dbReference>
<protein>
    <submittedName>
        <fullName evidence="13">Membrane-associated zinc metalloprotease</fullName>
    </submittedName>
</protein>
<comment type="similarity">
    <text evidence="3">Belongs to the peptidase M50B family.</text>
</comment>
<name>A0A0G1ZV29_9BACT</name>
<dbReference type="SUPFAM" id="SSF50156">
    <property type="entry name" value="PDZ domain-like"/>
    <property type="match status" value="1"/>
</dbReference>
<keyword evidence="8 11" id="KW-1133">Transmembrane helix</keyword>
<dbReference type="Pfam" id="PF02163">
    <property type="entry name" value="Peptidase_M50"/>
    <property type="match status" value="1"/>
</dbReference>
<dbReference type="GO" id="GO:0006508">
    <property type="term" value="P:proteolysis"/>
    <property type="evidence" value="ECO:0007669"/>
    <property type="project" value="UniProtKB-KW"/>
</dbReference>
<dbReference type="EMBL" id="LCRI01000033">
    <property type="protein sequence ID" value="KKW32177.1"/>
    <property type="molecule type" value="Genomic_DNA"/>
</dbReference>
<keyword evidence="10 11" id="KW-0472">Membrane</keyword>
<feature type="non-terminal residue" evidence="13">
    <location>
        <position position="351"/>
    </location>
</feature>
<dbReference type="AlphaFoldDB" id="A0A0G1ZV29"/>
<dbReference type="Gene3D" id="2.30.42.10">
    <property type="match status" value="1"/>
</dbReference>
<dbReference type="Pfam" id="PF17820">
    <property type="entry name" value="PDZ_6"/>
    <property type="match status" value="1"/>
</dbReference>
<organism evidence="13 14">
    <name type="scientific">Candidatus Uhrbacteria bacterium GW2011_GWA2_53_10</name>
    <dbReference type="NCBI Taxonomy" id="1618980"/>
    <lineage>
        <taxon>Bacteria</taxon>
        <taxon>Candidatus Uhriibacteriota</taxon>
    </lineage>
</organism>
<evidence type="ECO:0000256" key="3">
    <source>
        <dbReference type="ARBA" id="ARBA00007931"/>
    </source>
</evidence>
<evidence type="ECO:0000313" key="14">
    <source>
        <dbReference type="Proteomes" id="UP000034711"/>
    </source>
</evidence>
<evidence type="ECO:0000259" key="12">
    <source>
        <dbReference type="PROSITE" id="PS50106"/>
    </source>
</evidence>
<dbReference type="InterPro" id="IPR036034">
    <property type="entry name" value="PDZ_sf"/>
</dbReference>
<dbReference type="InterPro" id="IPR041489">
    <property type="entry name" value="PDZ_6"/>
</dbReference>
<evidence type="ECO:0000256" key="5">
    <source>
        <dbReference type="ARBA" id="ARBA00022692"/>
    </source>
</evidence>
<feature type="transmembrane region" description="Helical" evidence="11">
    <location>
        <begin position="265"/>
        <end position="284"/>
    </location>
</feature>
<keyword evidence="5 11" id="KW-0812">Transmembrane</keyword>
<reference evidence="13 14" key="1">
    <citation type="journal article" date="2015" name="Nature">
        <title>rRNA introns, odd ribosomes, and small enigmatic genomes across a large radiation of phyla.</title>
        <authorList>
            <person name="Brown C.T."/>
            <person name="Hug L.A."/>
            <person name="Thomas B.C."/>
            <person name="Sharon I."/>
            <person name="Castelle C.J."/>
            <person name="Singh A."/>
            <person name="Wilkins M.J."/>
            <person name="Williams K.H."/>
            <person name="Banfield J.F."/>
        </authorList>
    </citation>
    <scope>NUCLEOTIDE SEQUENCE [LARGE SCALE GENOMIC DNA]</scope>
</reference>
<dbReference type="SMART" id="SM00228">
    <property type="entry name" value="PDZ"/>
    <property type="match status" value="1"/>
</dbReference>
<comment type="subcellular location">
    <subcellularLocation>
        <location evidence="2">Membrane</location>
        <topology evidence="2">Multi-pass membrane protein</topology>
    </subcellularLocation>
</comment>
<evidence type="ECO:0000256" key="2">
    <source>
        <dbReference type="ARBA" id="ARBA00004141"/>
    </source>
</evidence>
<keyword evidence="4 13" id="KW-0645">Protease</keyword>
<keyword evidence="9 13" id="KW-0482">Metalloprotease</keyword>
<dbReference type="InterPro" id="IPR004387">
    <property type="entry name" value="Pept_M50_Zn"/>
</dbReference>
<evidence type="ECO:0000256" key="8">
    <source>
        <dbReference type="ARBA" id="ARBA00022989"/>
    </source>
</evidence>
<feature type="transmembrane region" description="Helical" evidence="11">
    <location>
        <begin position="330"/>
        <end position="350"/>
    </location>
</feature>
<evidence type="ECO:0000256" key="7">
    <source>
        <dbReference type="ARBA" id="ARBA00022833"/>
    </source>
</evidence>
<comment type="cofactor">
    <cofactor evidence="1">
        <name>Zn(2+)</name>
        <dbReference type="ChEBI" id="CHEBI:29105"/>
    </cofactor>
</comment>
<accession>A0A0G1ZV29</accession>
<dbReference type="GO" id="GO:0004222">
    <property type="term" value="F:metalloendopeptidase activity"/>
    <property type="evidence" value="ECO:0007669"/>
    <property type="project" value="InterPro"/>
</dbReference>
<evidence type="ECO:0000256" key="10">
    <source>
        <dbReference type="ARBA" id="ARBA00023136"/>
    </source>
</evidence>
<feature type="transmembrane region" description="Helical" evidence="11">
    <location>
        <begin position="230"/>
        <end position="253"/>
    </location>
</feature>
<evidence type="ECO:0000256" key="6">
    <source>
        <dbReference type="ARBA" id="ARBA00022801"/>
    </source>
</evidence>
<dbReference type="PROSITE" id="PS50106">
    <property type="entry name" value="PDZ"/>
    <property type="match status" value="1"/>
</dbReference>
<feature type="transmembrane region" description="Helical" evidence="11">
    <location>
        <begin position="290"/>
        <end position="309"/>
    </location>
</feature>
<feature type="transmembrane region" description="Helical" evidence="11">
    <location>
        <begin position="6"/>
        <end position="26"/>
    </location>
</feature>
<dbReference type="Proteomes" id="UP000034711">
    <property type="component" value="Unassembled WGS sequence"/>
</dbReference>
<evidence type="ECO:0000256" key="11">
    <source>
        <dbReference type="SAM" id="Phobius"/>
    </source>
</evidence>
<proteinExistence type="inferred from homology"/>
<evidence type="ECO:0000256" key="4">
    <source>
        <dbReference type="ARBA" id="ARBA00022670"/>
    </source>
</evidence>
<evidence type="ECO:0000256" key="9">
    <source>
        <dbReference type="ARBA" id="ARBA00023049"/>
    </source>
</evidence>
<sequence>MLLTALLFIIVLSLLVFVHELGHFLMARKMGMRVDEFGFGFPPRLWGIKRGGTIYSINWIPLGGFVKIKGESGEDRTDADSFASKPAWQRFFVLVAGVTMNWLLAAILLSGTFMVGAPSVTDGELPAGARVRDPVVRVMSVLPESPAYRAGIVSGDAVLSVNGQAFQEAELARQFITERSGEDVTLVLQRENKEAYQAELVAEQIPGVETKAVGVRLVTTALVSYPPHLAVVYGVVATATTTRDILFAFGGLLRDLVLTGRVSSDLSGPVGIAVMTGQAAALGFVHLLQFTALLSINLAIINILPFPALDGGRVFFIAMEKLRRRTVSQYAETIAHNIGFLLLMGLVLIVT</sequence>
<comment type="caution">
    <text evidence="13">The sequence shown here is derived from an EMBL/GenBank/DDBJ whole genome shotgun (WGS) entry which is preliminary data.</text>
</comment>
<dbReference type="GO" id="GO:0016020">
    <property type="term" value="C:membrane"/>
    <property type="evidence" value="ECO:0007669"/>
    <property type="project" value="UniProtKB-SubCell"/>
</dbReference>
<dbReference type="InterPro" id="IPR001478">
    <property type="entry name" value="PDZ"/>
</dbReference>
<evidence type="ECO:0000256" key="1">
    <source>
        <dbReference type="ARBA" id="ARBA00001947"/>
    </source>
</evidence>
<evidence type="ECO:0000313" key="13">
    <source>
        <dbReference type="EMBL" id="KKW32177.1"/>
    </source>
</evidence>
<keyword evidence="7" id="KW-0862">Zinc</keyword>
<feature type="domain" description="PDZ" evidence="12">
    <location>
        <begin position="114"/>
        <end position="192"/>
    </location>
</feature>